<evidence type="ECO:0000313" key="3">
    <source>
        <dbReference type="Proteomes" id="UP000076842"/>
    </source>
</evidence>
<accession>A0A165EFQ5</accession>
<proteinExistence type="predicted"/>
<sequence>MQGTAIIHPSIASHNPANPSPVWVARPTPHNPQEINTHIPSRTSHPAAGPNSSPLVHLSASLACTCMPRSCVLRPAPCVLRPGASLSLPILPAKSSKLLSLALAHPFLDPRAASTLRNLPHARSSSRLSARTVPFPFQPTNVRHPPCLTPPARPLQRCAVPYPLDRDLIPAGRNSHAAPGSHIAHRRAYTGPLEPSYYGTVHDYYYYRSTRVLQGTRLIAQPTLSLVT</sequence>
<evidence type="ECO:0000313" key="2">
    <source>
        <dbReference type="EMBL" id="KZT54772.1"/>
    </source>
</evidence>
<feature type="compositionally biased region" description="Polar residues" evidence="1">
    <location>
        <begin position="31"/>
        <end position="52"/>
    </location>
</feature>
<organism evidence="2 3">
    <name type="scientific">Calocera cornea HHB12733</name>
    <dbReference type="NCBI Taxonomy" id="1353952"/>
    <lineage>
        <taxon>Eukaryota</taxon>
        <taxon>Fungi</taxon>
        <taxon>Dikarya</taxon>
        <taxon>Basidiomycota</taxon>
        <taxon>Agaricomycotina</taxon>
        <taxon>Dacrymycetes</taxon>
        <taxon>Dacrymycetales</taxon>
        <taxon>Dacrymycetaceae</taxon>
        <taxon>Calocera</taxon>
    </lineage>
</organism>
<gene>
    <name evidence="2" type="ORF">CALCODRAFT_373038</name>
</gene>
<keyword evidence="3" id="KW-1185">Reference proteome</keyword>
<evidence type="ECO:0000256" key="1">
    <source>
        <dbReference type="SAM" id="MobiDB-lite"/>
    </source>
</evidence>
<dbReference type="InParanoid" id="A0A165EFQ5"/>
<dbReference type="AlphaFoldDB" id="A0A165EFQ5"/>
<dbReference type="EMBL" id="KV424007">
    <property type="protein sequence ID" value="KZT54772.1"/>
    <property type="molecule type" value="Genomic_DNA"/>
</dbReference>
<dbReference type="Proteomes" id="UP000076842">
    <property type="component" value="Unassembled WGS sequence"/>
</dbReference>
<protein>
    <submittedName>
        <fullName evidence="2">Uncharacterized protein</fullName>
    </submittedName>
</protein>
<reference evidence="2 3" key="1">
    <citation type="journal article" date="2016" name="Mol. Biol. Evol.">
        <title>Comparative Genomics of Early-Diverging Mushroom-Forming Fungi Provides Insights into the Origins of Lignocellulose Decay Capabilities.</title>
        <authorList>
            <person name="Nagy L.G."/>
            <person name="Riley R."/>
            <person name="Tritt A."/>
            <person name="Adam C."/>
            <person name="Daum C."/>
            <person name="Floudas D."/>
            <person name="Sun H."/>
            <person name="Yadav J.S."/>
            <person name="Pangilinan J."/>
            <person name="Larsson K.H."/>
            <person name="Matsuura K."/>
            <person name="Barry K."/>
            <person name="Labutti K."/>
            <person name="Kuo R."/>
            <person name="Ohm R.A."/>
            <person name="Bhattacharya S.S."/>
            <person name="Shirouzu T."/>
            <person name="Yoshinaga Y."/>
            <person name="Martin F.M."/>
            <person name="Grigoriev I.V."/>
            <person name="Hibbett D.S."/>
        </authorList>
    </citation>
    <scope>NUCLEOTIDE SEQUENCE [LARGE SCALE GENOMIC DNA]</scope>
    <source>
        <strain evidence="2 3">HHB12733</strain>
    </source>
</reference>
<feature type="region of interest" description="Disordered" evidence="1">
    <location>
        <begin position="1"/>
        <end position="52"/>
    </location>
</feature>
<name>A0A165EFQ5_9BASI</name>